<dbReference type="KEGG" id="cohn:KCTCHS21_25280"/>
<dbReference type="GO" id="GO:0016810">
    <property type="term" value="F:hydrolase activity, acting on carbon-nitrogen (but not peptide) bonds"/>
    <property type="evidence" value="ECO:0007669"/>
    <property type="project" value="InterPro"/>
</dbReference>
<dbReference type="Gene3D" id="3.20.20.370">
    <property type="entry name" value="Glycoside hydrolase/deacetylase"/>
    <property type="match status" value="2"/>
</dbReference>
<dbReference type="CDD" id="cd10917">
    <property type="entry name" value="CE4_NodB_like_6s_7s"/>
    <property type="match status" value="2"/>
</dbReference>
<evidence type="ECO:0000256" key="1">
    <source>
        <dbReference type="ARBA" id="ARBA00022723"/>
    </source>
</evidence>
<dbReference type="RefSeq" id="WP_130608348.1">
    <property type="nucleotide sequence ID" value="NZ_AP019400.1"/>
</dbReference>
<dbReference type="PROSITE" id="PS51257">
    <property type="entry name" value="PROKAR_LIPOPROTEIN"/>
    <property type="match status" value="1"/>
</dbReference>
<evidence type="ECO:0000313" key="5">
    <source>
        <dbReference type="Proteomes" id="UP000289856"/>
    </source>
</evidence>
<evidence type="ECO:0000256" key="2">
    <source>
        <dbReference type="ARBA" id="ARBA00022801"/>
    </source>
</evidence>
<evidence type="ECO:0000313" key="4">
    <source>
        <dbReference type="EMBL" id="BBI33129.1"/>
    </source>
</evidence>
<dbReference type="AlphaFoldDB" id="A0A3T1D540"/>
<accession>A0A3T1D540</accession>
<dbReference type="OrthoDB" id="9812065at2"/>
<dbReference type="GO" id="GO:0005975">
    <property type="term" value="P:carbohydrate metabolic process"/>
    <property type="evidence" value="ECO:0007669"/>
    <property type="project" value="InterPro"/>
</dbReference>
<keyword evidence="5" id="KW-1185">Reference proteome</keyword>
<dbReference type="InterPro" id="IPR011330">
    <property type="entry name" value="Glyco_hydro/deAcase_b/a-brl"/>
</dbReference>
<proteinExistence type="predicted"/>
<reference evidence="4 5" key="1">
    <citation type="submission" date="2019-01" db="EMBL/GenBank/DDBJ databases">
        <title>Complete genome sequence of Cohnella hallensis HS21 isolated from Korean fir (Abies koreana) rhizospheric soil.</title>
        <authorList>
            <person name="Jiang L."/>
            <person name="Kang S.W."/>
            <person name="Kim S."/>
            <person name="Jung J."/>
            <person name="Kim C.Y."/>
            <person name="Kim D.H."/>
            <person name="Kim S.W."/>
            <person name="Lee J."/>
        </authorList>
    </citation>
    <scope>NUCLEOTIDE SEQUENCE [LARGE SCALE GENOMIC DNA]</scope>
    <source>
        <strain evidence="4 5">HS21</strain>
    </source>
</reference>
<dbReference type="GO" id="GO:0046872">
    <property type="term" value="F:metal ion binding"/>
    <property type="evidence" value="ECO:0007669"/>
    <property type="project" value="UniProtKB-KW"/>
</dbReference>
<dbReference type="EMBL" id="AP019400">
    <property type="protein sequence ID" value="BBI33129.1"/>
    <property type="molecule type" value="Genomic_DNA"/>
</dbReference>
<dbReference type="SUPFAM" id="SSF88713">
    <property type="entry name" value="Glycoside hydrolase/deacetylase"/>
    <property type="match status" value="2"/>
</dbReference>
<sequence>MIRNWTSTSNYKKIYTKLLIALLVLTLLSGCGLFGGSGTSSDDVKETKDTEIAPYNGEMSKAISNVYTAKRELALTFSGMGDEATMIRLLKELDVYHIKATFFLPGMRVAEEPDIVKEIVSRGHEIENNTLSRLDMTKLSYEQIYKEIHLSNEIIRKTTGKTPRYVRTKSGHYNDDVLLATAHNGLDSLIVYSFFLHNWQGESPEEKSQYVRKYINRGGIINIDTEEIMDVVDDIPIFVKAASDVGYEFIPLSKLMELGGEKKPLEMIKGYDAAKANLNYKDTKYNLIFRKETSKKEISLTFDDWGTDYTVNKILDILAEKEVKATFFLRAKGVEANPNLARAIIEGGHEVASHTYSHPVITKLTPEELQEEVVKAHQVITEAIQQQPTMLFRPPTGEIDDKTARIVAAAGYPNIALYDVTTFDWDSNNTADFIVKEIMEQTHNGSIILLHMLDDIHTIEALPVAIERLKKKGFTFVKMGELINLKE</sequence>
<keyword evidence="2" id="KW-0378">Hydrolase</keyword>
<dbReference type="PANTHER" id="PTHR10587">
    <property type="entry name" value="GLYCOSYL TRANSFERASE-RELATED"/>
    <property type="match status" value="1"/>
</dbReference>
<organism evidence="4 5">
    <name type="scientific">Cohnella abietis</name>
    <dbReference type="NCBI Taxonomy" id="2507935"/>
    <lineage>
        <taxon>Bacteria</taxon>
        <taxon>Bacillati</taxon>
        <taxon>Bacillota</taxon>
        <taxon>Bacilli</taxon>
        <taxon>Bacillales</taxon>
        <taxon>Paenibacillaceae</taxon>
        <taxon>Cohnella</taxon>
    </lineage>
</organism>
<gene>
    <name evidence="4" type="ORF">KCTCHS21_25280</name>
</gene>
<keyword evidence="1" id="KW-0479">Metal-binding</keyword>
<evidence type="ECO:0000259" key="3">
    <source>
        <dbReference type="PROSITE" id="PS51677"/>
    </source>
</evidence>
<feature type="domain" description="NodB homology" evidence="3">
    <location>
        <begin position="71"/>
        <end position="250"/>
    </location>
</feature>
<dbReference type="InterPro" id="IPR050248">
    <property type="entry name" value="Polysacc_deacetylase_ArnD"/>
</dbReference>
<dbReference type="InterPro" id="IPR002509">
    <property type="entry name" value="NODB_dom"/>
</dbReference>
<name>A0A3T1D540_9BACL</name>
<dbReference type="GO" id="GO:0016020">
    <property type="term" value="C:membrane"/>
    <property type="evidence" value="ECO:0007669"/>
    <property type="project" value="TreeGrafter"/>
</dbReference>
<dbReference type="Pfam" id="PF01522">
    <property type="entry name" value="Polysacc_deac_1"/>
    <property type="match status" value="2"/>
</dbReference>
<feature type="domain" description="NodB homology" evidence="3">
    <location>
        <begin position="296"/>
        <end position="477"/>
    </location>
</feature>
<dbReference type="Proteomes" id="UP000289856">
    <property type="component" value="Chromosome"/>
</dbReference>
<dbReference type="PROSITE" id="PS51677">
    <property type="entry name" value="NODB"/>
    <property type="match status" value="2"/>
</dbReference>
<dbReference type="PANTHER" id="PTHR10587:SF133">
    <property type="entry name" value="CHITIN DEACETYLASE 1-RELATED"/>
    <property type="match status" value="1"/>
</dbReference>
<protein>
    <recommendedName>
        <fullName evidence="3">NodB homology domain-containing protein</fullName>
    </recommendedName>
</protein>